<dbReference type="PANTHER" id="PTHR19136">
    <property type="entry name" value="MOLYBDENUM COFACTOR GUANYLYLTRANSFERASE"/>
    <property type="match status" value="1"/>
</dbReference>
<dbReference type="AlphaFoldDB" id="A0A7W7AIS4"/>
<dbReference type="Gene3D" id="3.90.550.10">
    <property type="entry name" value="Spore Coat Polysaccharide Biosynthesis Protein SpsA, Chain A"/>
    <property type="match status" value="1"/>
</dbReference>
<evidence type="ECO:0000259" key="8">
    <source>
        <dbReference type="Pfam" id="PF12804"/>
    </source>
</evidence>
<name>A0A7W7AIS4_9SPHN</name>
<evidence type="ECO:0000256" key="1">
    <source>
        <dbReference type="ARBA" id="ARBA00022490"/>
    </source>
</evidence>
<dbReference type="InterPro" id="IPR025877">
    <property type="entry name" value="MobA-like_NTP_Trfase"/>
</dbReference>
<dbReference type="InterPro" id="IPR013482">
    <property type="entry name" value="Molybde_CF_guanTrfase"/>
</dbReference>
<keyword evidence="4" id="KW-0547">Nucleotide-binding</keyword>
<dbReference type="PANTHER" id="PTHR19136:SF81">
    <property type="entry name" value="MOLYBDENUM COFACTOR GUANYLYLTRANSFERASE"/>
    <property type="match status" value="1"/>
</dbReference>
<evidence type="ECO:0000256" key="4">
    <source>
        <dbReference type="ARBA" id="ARBA00022741"/>
    </source>
</evidence>
<organism evidence="9 10">
    <name type="scientific">Sphingomonas abaci</name>
    <dbReference type="NCBI Taxonomy" id="237611"/>
    <lineage>
        <taxon>Bacteria</taxon>
        <taxon>Pseudomonadati</taxon>
        <taxon>Pseudomonadota</taxon>
        <taxon>Alphaproteobacteria</taxon>
        <taxon>Sphingomonadales</taxon>
        <taxon>Sphingomonadaceae</taxon>
        <taxon>Sphingomonas</taxon>
    </lineage>
</organism>
<keyword evidence="9" id="KW-0548">Nucleotidyltransferase</keyword>
<dbReference type="Proteomes" id="UP000574769">
    <property type="component" value="Unassembled WGS sequence"/>
</dbReference>
<protein>
    <submittedName>
        <fullName evidence="9">Molybdopterin-guanine dinucleotide biosynthesis protein A</fullName>
        <ecNumber evidence="9">2.7.7.77</ecNumber>
    </submittedName>
</protein>
<dbReference type="InterPro" id="IPR029044">
    <property type="entry name" value="Nucleotide-diphossugar_trans"/>
</dbReference>
<keyword evidence="5" id="KW-0460">Magnesium</keyword>
<dbReference type="GO" id="GO:0061603">
    <property type="term" value="F:molybdenum cofactor guanylyltransferase activity"/>
    <property type="evidence" value="ECO:0007669"/>
    <property type="project" value="UniProtKB-EC"/>
</dbReference>
<keyword evidence="10" id="KW-1185">Reference proteome</keyword>
<proteinExistence type="predicted"/>
<keyword evidence="7" id="KW-0501">Molybdenum cofactor biosynthesis</keyword>
<evidence type="ECO:0000256" key="7">
    <source>
        <dbReference type="ARBA" id="ARBA00023150"/>
    </source>
</evidence>
<dbReference type="GO" id="GO:0046872">
    <property type="term" value="F:metal ion binding"/>
    <property type="evidence" value="ECO:0007669"/>
    <property type="project" value="UniProtKB-KW"/>
</dbReference>
<dbReference type="CDD" id="cd02503">
    <property type="entry name" value="MobA"/>
    <property type="match status" value="1"/>
</dbReference>
<dbReference type="EMBL" id="JACHNY010000003">
    <property type="protein sequence ID" value="MBB4617800.1"/>
    <property type="molecule type" value="Genomic_DNA"/>
</dbReference>
<dbReference type="RefSeq" id="WP_184113991.1">
    <property type="nucleotide sequence ID" value="NZ_JACHNY010000003.1"/>
</dbReference>
<accession>A0A7W7AIS4</accession>
<evidence type="ECO:0000256" key="5">
    <source>
        <dbReference type="ARBA" id="ARBA00022842"/>
    </source>
</evidence>
<evidence type="ECO:0000313" key="10">
    <source>
        <dbReference type="Proteomes" id="UP000574769"/>
    </source>
</evidence>
<keyword evidence="1" id="KW-0963">Cytoplasm</keyword>
<evidence type="ECO:0000313" key="9">
    <source>
        <dbReference type="EMBL" id="MBB4617800.1"/>
    </source>
</evidence>
<dbReference type="SUPFAM" id="SSF53448">
    <property type="entry name" value="Nucleotide-diphospho-sugar transferases"/>
    <property type="match status" value="1"/>
</dbReference>
<keyword evidence="3" id="KW-0479">Metal-binding</keyword>
<comment type="caution">
    <text evidence="9">The sequence shown here is derived from an EMBL/GenBank/DDBJ whole genome shotgun (WGS) entry which is preliminary data.</text>
</comment>
<evidence type="ECO:0000256" key="6">
    <source>
        <dbReference type="ARBA" id="ARBA00023134"/>
    </source>
</evidence>
<gene>
    <name evidence="9" type="ORF">GGQ96_001928</name>
</gene>
<keyword evidence="2 9" id="KW-0808">Transferase</keyword>
<feature type="domain" description="MobA-like NTP transferase" evidence="8">
    <location>
        <begin position="6"/>
        <end position="145"/>
    </location>
</feature>
<evidence type="ECO:0000256" key="2">
    <source>
        <dbReference type="ARBA" id="ARBA00022679"/>
    </source>
</evidence>
<keyword evidence="6" id="KW-0342">GTP-binding</keyword>
<evidence type="ECO:0000256" key="3">
    <source>
        <dbReference type="ARBA" id="ARBA00022723"/>
    </source>
</evidence>
<dbReference type="GO" id="GO:0006777">
    <property type="term" value="P:Mo-molybdopterin cofactor biosynthetic process"/>
    <property type="evidence" value="ECO:0007669"/>
    <property type="project" value="UniProtKB-KW"/>
</dbReference>
<dbReference type="EC" id="2.7.7.77" evidence="9"/>
<dbReference type="Pfam" id="PF12804">
    <property type="entry name" value="NTP_transf_3"/>
    <property type="match status" value="1"/>
</dbReference>
<sequence length="178" mass="18678">MSRVLGAVLAGGRSSRFGSDKAAATLDGRDLLHHAADRLRDHVDSIVVVGERMGGLPDLPRAGLGPLGGIAAALDHGSTHGYRCVLTIGCDMPVVPDGLIEALLRRAPAYCSEAPILGHWPAALGAQLLAHIETAPDRSVRRWARSIGALPIMPDRPIPNVNTPRDLAELAARSFAPA</sequence>
<dbReference type="GO" id="GO:0005525">
    <property type="term" value="F:GTP binding"/>
    <property type="evidence" value="ECO:0007669"/>
    <property type="project" value="UniProtKB-KW"/>
</dbReference>
<reference evidence="9 10" key="1">
    <citation type="submission" date="2020-08" db="EMBL/GenBank/DDBJ databases">
        <title>Genomic Encyclopedia of Type Strains, Phase IV (KMG-IV): sequencing the most valuable type-strain genomes for metagenomic binning, comparative biology and taxonomic classification.</title>
        <authorList>
            <person name="Goeker M."/>
        </authorList>
    </citation>
    <scope>NUCLEOTIDE SEQUENCE [LARGE SCALE GENOMIC DNA]</scope>
    <source>
        <strain evidence="9 10">DSM 15867</strain>
    </source>
</reference>